<dbReference type="EMBL" id="AGSI01000017">
    <property type="protein sequence ID" value="EIE19951.1"/>
    <property type="molecule type" value="Genomic_DNA"/>
</dbReference>
<evidence type="ECO:0000256" key="1">
    <source>
        <dbReference type="SAM" id="MobiDB-lite"/>
    </source>
</evidence>
<feature type="transmembrane region" description="Helical" evidence="2">
    <location>
        <begin position="54"/>
        <end position="73"/>
    </location>
</feature>
<evidence type="ECO:0000256" key="2">
    <source>
        <dbReference type="SAM" id="Phobius"/>
    </source>
</evidence>
<dbReference type="Proteomes" id="UP000007264">
    <property type="component" value="Unassembled WGS sequence"/>
</dbReference>
<keyword evidence="2" id="KW-0472">Membrane</keyword>
<feature type="transmembrane region" description="Helical" evidence="2">
    <location>
        <begin position="228"/>
        <end position="252"/>
    </location>
</feature>
<comment type="caution">
    <text evidence="3">The sequence shown here is derived from an EMBL/GenBank/DDBJ whole genome shotgun (WGS) entry which is preliminary data.</text>
</comment>
<feature type="transmembrane region" description="Helical" evidence="2">
    <location>
        <begin position="122"/>
        <end position="145"/>
    </location>
</feature>
<dbReference type="GeneID" id="17037925"/>
<dbReference type="AlphaFoldDB" id="I0YNI2"/>
<keyword evidence="2" id="KW-0812">Transmembrane</keyword>
<name>I0YNI2_COCSC</name>
<accession>I0YNI2</accession>
<organism evidence="3 4">
    <name type="scientific">Coccomyxa subellipsoidea (strain C-169)</name>
    <name type="common">Green microalga</name>
    <dbReference type="NCBI Taxonomy" id="574566"/>
    <lineage>
        <taxon>Eukaryota</taxon>
        <taxon>Viridiplantae</taxon>
        <taxon>Chlorophyta</taxon>
        <taxon>core chlorophytes</taxon>
        <taxon>Trebouxiophyceae</taxon>
        <taxon>Trebouxiophyceae incertae sedis</taxon>
        <taxon>Coccomyxaceae</taxon>
        <taxon>Coccomyxa</taxon>
        <taxon>Coccomyxa subellipsoidea</taxon>
    </lineage>
</organism>
<proteinExistence type="predicted"/>
<keyword evidence="2" id="KW-1133">Transmembrane helix</keyword>
<reference evidence="3 4" key="1">
    <citation type="journal article" date="2012" name="Genome Biol.">
        <title>The genome of the polar eukaryotic microalga coccomyxa subellipsoidea reveals traits of cold adaptation.</title>
        <authorList>
            <person name="Blanc G."/>
            <person name="Agarkova I."/>
            <person name="Grimwood J."/>
            <person name="Kuo A."/>
            <person name="Brueggeman A."/>
            <person name="Dunigan D."/>
            <person name="Gurnon J."/>
            <person name="Ladunga I."/>
            <person name="Lindquist E."/>
            <person name="Lucas S."/>
            <person name="Pangilinan J."/>
            <person name="Proschold T."/>
            <person name="Salamov A."/>
            <person name="Schmutz J."/>
            <person name="Weeks D."/>
            <person name="Yamada T."/>
            <person name="Claverie J.M."/>
            <person name="Grigoriev I."/>
            <person name="Van Etten J."/>
            <person name="Lomsadze A."/>
            <person name="Borodovsky M."/>
        </authorList>
    </citation>
    <scope>NUCLEOTIDE SEQUENCE [LARGE SCALE GENOMIC DNA]</scope>
    <source>
        <strain evidence="3 4">C-169</strain>
    </source>
</reference>
<feature type="transmembrane region" description="Helical" evidence="2">
    <location>
        <begin position="182"/>
        <end position="205"/>
    </location>
</feature>
<evidence type="ECO:0000313" key="4">
    <source>
        <dbReference type="Proteomes" id="UP000007264"/>
    </source>
</evidence>
<feature type="region of interest" description="Disordered" evidence="1">
    <location>
        <begin position="1"/>
        <end position="32"/>
    </location>
</feature>
<sequence length="289" mass="31361">MSAREDASVKANVPSQKSLGKGAVGSGSAKSNGSKATAHEVCQQPPLRLPLGTLLVEVALLVVLICLSAAPLAGEREGWFYFYGEDMDTNYLRNLNLVPWDHFIEVGYYQDNFKDGDAAQLVGGYMAAMLAASCVLAGVYLGVLLRCGLLLQRQQAMAMGAPGELRQAIISSKKLIRPLGPWLWPAALTIMVVLAALLVSFYLLVQSSFGYQTTQLVPGVLCPVRPSWAFWTALAAIFCWLLVLILSAIEAWQQNEASEQQRLWLAAAQQQHTGLPMRSRLAPNQGSLV</sequence>
<protein>
    <submittedName>
        <fullName evidence="3">Uncharacterized protein</fullName>
    </submittedName>
</protein>
<feature type="compositionally biased region" description="Low complexity" evidence="1">
    <location>
        <begin position="17"/>
        <end position="32"/>
    </location>
</feature>
<dbReference type="RefSeq" id="XP_005644495.1">
    <property type="nucleotide sequence ID" value="XM_005644438.1"/>
</dbReference>
<gene>
    <name evidence="3" type="ORF">COCSUDRAFT_67650</name>
</gene>
<dbReference type="KEGG" id="csl:COCSUDRAFT_67650"/>
<evidence type="ECO:0000313" key="3">
    <source>
        <dbReference type="EMBL" id="EIE19951.1"/>
    </source>
</evidence>
<keyword evidence="4" id="KW-1185">Reference proteome</keyword>